<proteinExistence type="predicted"/>
<comment type="caution">
    <text evidence="1">The sequence shown here is derived from an EMBL/GenBank/DDBJ whole genome shotgun (WGS) entry which is preliminary data.</text>
</comment>
<dbReference type="AlphaFoldDB" id="A0A4Y2EWL1"/>
<name>A0A4Y2EWL1_ARAVE</name>
<dbReference type="EMBL" id="BGPR01000738">
    <property type="protein sequence ID" value="GBM33652.1"/>
    <property type="molecule type" value="Genomic_DNA"/>
</dbReference>
<reference evidence="1 2" key="1">
    <citation type="journal article" date="2019" name="Sci. Rep.">
        <title>Orb-weaving spider Araneus ventricosus genome elucidates the spidroin gene catalogue.</title>
        <authorList>
            <person name="Kono N."/>
            <person name="Nakamura H."/>
            <person name="Ohtoshi R."/>
            <person name="Moran D.A.P."/>
            <person name="Shinohara A."/>
            <person name="Yoshida Y."/>
            <person name="Fujiwara M."/>
            <person name="Mori M."/>
            <person name="Tomita M."/>
            <person name="Arakawa K."/>
        </authorList>
    </citation>
    <scope>NUCLEOTIDE SEQUENCE [LARGE SCALE GENOMIC DNA]</scope>
</reference>
<accession>A0A4Y2EWL1</accession>
<sequence length="125" mass="13601">MYDRFMGRRLPFLNKAPEGGLKVSALCGGRNGLYLEGSICAVLQKGVLVSATPVGLKREAIPIRVLNLDNKPNSVDKGAVIATCELVVDIAARPQEFSESLRLPLILENLEGLNEEQRTAVKELL</sequence>
<gene>
    <name evidence="1" type="ORF">AVEN_203692_1</name>
</gene>
<protein>
    <submittedName>
        <fullName evidence="1">Uncharacterized protein</fullName>
    </submittedName>
</protein>
<evidence type="ECO:0000313" key="1">
    <source>
        <dbReference type="EMBL" id="GBM33652.1"/>
    </source>
</evidence>
<organism evidence="1 2">
    <name type="scientific">Araneus ventricosus</name>
    <name type="common">Orbweaver spider</name>
    <name type="synonym">Epeira ventricosa</name>
    <dbReference type="NCBI Taxonomy" id="182803"/>
    <lineage>
        <taxon>Eukaryota</taxon>
        <taxon>Metazoa</taxon>
        <taxon>Ecdysozoa</taxon>
        <taxon>Arthropoda</taxon>
        <taxon>Chelicerata</taxon>
        <taxon>Arachnida</taxon>
        <taxon>Araneae</taxon>
        <taxon>Araneomorphae</taxon>
        <taxon>Entelegynae</taxon>
        <taxon>Araneoidea</taxon>
        <taxon>Araneidae</taxon>
        <taxon>Araneus</taxon>
    </lineage>
</organism>
<evidence type="ECO:0000313" key="2">
    <source>
        <dbReference type="Proteomes" id="UP000499080"/>
    </source>
</evidence>
<dbReference type="OrthoDB" id="425619at2759"/>
<keyword evidence="2" id="KW-1185">Reference proteome</keyword>
<dbReference type="Proteomes" id="UP000499080">
    <property type="component" value="Unassembled WGS sequence"/>
</dbReference>